<organism evidence="3 4">
    <name type="scientific">Cryptosporangium japonicum</name>
    <dbReference type="NCBI Taxonomy" id="80872"/>
    <lineage>
        <taxon>Bacteria</taxon>
        <taxon>Bacillati</taxon>
        <taxon>Actinomycetota</taxon>
        <taxon>Actinomycetes</taxon>
        <taxon>Cryptosporangiales</taxon>
        <taxon>Cryptosporangiaceae</taxon>
        <taxon>Cryptosporangium</taxon>
    </lineage>
</organism>
<keyword evidence="2" id="KW-0472">Membrane</keyword>
<evidence type="ECO:0000256" key="2">
    <source>
        <dbReference type="SAM" id="Phobius"/>
    </source>
</evidence>
<feature type="compositionally biased region" description="Low complexity" evidence="1">
    <location>
        <begin position="88"/>
        <end position="101"/>
    </location>
</feature>
<evidence type="ECO:0008006" key="5">
    <source>
        <dbReference type="Google" id="ProtNLM"/>
    </source>
</evidence>
<reference evidence="3 4" key="1">
    <citation type="journal article" date="2019" name="Int. J. Syst. Evol. Microbiol.">
        <title>The Global Catalogue of Microorganisms (GCM) 10K type strain sequencing project: providing services to taxonomists for standard genome sequencing and annotation.</title>
        <authorList>
            <consortium name="The Broad Institute Genomics Platform"/>
            <consortium name="The Broad Institute Genome Sequencing Center for Infectious Disease"/>
            <person name="Wu L."/>
            <person name="Ma J."/>
        </authorList>
    </citation>
    <scope>NUCLEOTIDE SEQUENCE [LARGE SCALE GENOMIC DNA]</scope>
    <source>
        <strain evidence="3 4">JCM 10425</strain>
    </source>
</reference>
<protein>
    <recommendedName>
        <fullName evidence="5">DUF2637 domain-containing protein</fullName>
    </recommendedName>
</protein>
<dbReference type="RefSeq" id="WP_344650963.1">
    <property type="nucleotide sequence ID" value="NZ_BAAAGX010000017.1"/>
</dbReference>
<feature type="transmembrane region" description="Helical" evidence="2">
    <location>
        <begin position="216"/>
        <end position="237"/>
    </location>
</feature>
<keyword evidence="2" id="KW-1133">Transmembrane helix</keyword>
<dbReference type="EMBL" id="BAAAGX010000017">
    <property type="protein sequence ID" value="GAA0255707.1"/>
    <property type="molecule type" value="Genomic_DNA"/>
</dbReference>
<accession>A0ABN0UMS8</accession>
<proteinExistence type="predicted"/>
<keyword evidence="4" id="KW-1185">Reference proteome</keyword>
<evidence type="ECO:0000313" key="3">
    <source>
        <dbReference type="EMBL" id="GAA0255707.1"/>
    </source>
</evidence>
<gene>
    <name evidence="3" type="ORF">GCM10009539_46170</name>
</gene>
<keyword evidence="2" id="KW-0812">Transmembrane</keyword>
<feature type="transmembrane region" description="Helical" evidence="2">
    <location>
        <begin position="190"/>
        <end position="210"/>
    </location>
</feature>
<dbReference type="Proteomes" id="UP001500967">
    <property type="component" value="Unassembled WGS sequence"/>
</dbReference>
<name>A0ABN0UMS8_9ACTN</name>
<evidence type="ECO:0000313" key="4">
    <source>
        <dbReference type="Proteomes" id="UP001500967"/>
    </source>
</evidence>
<comment type="caution">
    <text evidence="3">The sequence shown here is derived from an EMBL/GenBank/DDBJ whole genome shotgun (WGS) entry which is preliminary data.</text>
</comment>
<feature type="region of interest" description="Disordered" evidence="1">
    <location>
        <begin position="86"/>
        <end position="120"/>
    </location>
</feature>
<sequence>MSTQTLAPAGSAYPPAIESLVPQARELATSLGGVPSRNRLMSEFRIGAPKAAALREILTGETTDAPGESGGSRLHLVTEAAPARMDQAPATAPEPVAAPLASGAGHPDTATVSTEPAGVSAPDWENRVQVGLTVATGLIAFGGALGHAVQLAVAHGQNPYYATATAVLIETTALSATLELRRRRRSGQPIWLPVLVLILGAGLSLSVQIACAEHSAWGWILAAVPVIAFLVLMKFVLSRHPSEHQRNGDR</sequence>
<evidence type="ECO:0000256" key="1">
    <source>
        <dbReference type="SAM" id="MobiDB-lite"/>
    </source>
</evidence>